<dbReference type="Proteomes" id="UP000324705">
    <property type="component" value="Chromosome 7B"/>
</dbReference>
<keyword evidence="3" id="KW-0677">Repeat</keyword>
<dbReference type="InterPro" id="IPR002048">
    <property type="entry name" value="EF_hand_dom"/>
</dbReference>
<dbReference type="Gene3D" id="1.10.238.10">
    <property type="entry name" value="EF-hand"/>
    <property type="match status" value="2"/>
</dbReference>
<dbReference type="Gramene" id="TRITD7Bv1G183010.1">
    <property type="protein sequence ID" value="TRITD7Bv1G183010.1"/>
    <property type="gene ID" value="TRITD7Bv1G183010"/>
</dbReference>
<proteinExistence type="predicted"/>
<dbReference type="SMART" id="SM00054">
    <property type="entry name" value="EFh"/>
    <property type="match status" value="3"/>
</dbReference>
<gene>
    <name evidence="7" type="ORF">TRITD_7Bv1G183010</name>
</gene>
<dbReference type="AlphaFoldDB" id="A0A9R1C3Y4"/>
<dbReference type="InterPro" id="IPR018247">
    <property type="entry name" value="EF_Hand_1_Ca_BS"/>
</dbReference>
<dbReference type="OMA" id="HEFLEMN"/>
<reference evidence="7 8" key="1">
    <citation type="submission" date="2017-09" db="EMBL/GenBank/DDBJ databases">
        <authorList>
            <consortium name="International Durum Wheat Genome Sequencing Consortium (IDWGSC)"/>
            <person name="Milanesi L."/>
        </authorList>
    </citation>
    <scope>NUCLEOTIDE SEQUENCE [LARGE SCALE GENOMIC DNA]</scope>
    <source>
        <strain evidence="8">cv. Svevo</strain>
    </source>
</reference>
<dbReference type="PROSITE" id="PS50222">
    <property type="entry name" value="EF_HAND_2"/>
    <property type="match status" value="3"/>
</dbReference>
<evidence type="ECO:0000256" key="4">
    <source>
        <dbReference type="ARBA" id="ARBA00022837"/>
    </source>
</evidence>
<comment type="function">
    <text evidence="1">Potential calcium sensor.</text>
</comment>
<dbReference type="GO" id="GO:0005509">
    <property type="term" value="F:calcium ion binding"/>
    <property type="evidence" value="ECO:0007669"/>
    <property type="project" value="InterPro"/>
</dbReference>
<organism evidence="7 8">
    <name type="scientific">Triticum turgidum subsp. durum</name>
    <name type="common">Durum wheat</name>
    <name type="synonym">Triticum durum</name>
    <dbReference type="NCBI Taxonomy" id="4567"/>
    <lineage>
        <taxon>Eukaryota</taxon>
        <taxon>Viridiplantae</taxon>
        <taxon>Streptophyta</taxon>
        <taxon>Embryophyta</taxon>
        <taxon>Tracheophyta</taxon>
        <taxon>Spermatophyta</taxon>
        <taxon>Magnoliopsida</taxon>
        <taxon>Liliopsida</taxon>
        <taxon>Poales</taxon>
        <taxon>Poaceae</taxon>
        <taxon>BOP clade</taxon>
        <taxon>Pooideae</taxon>
        <taxon>Triticodae</taxon>
        <taxon>Triticeae</taxon>
        <taxon>Triticinae</taxon>
        <taxon>Triticum</taxon>
    </lineage>
</organism>
<dbReference type="InterPro" id="IPR039647">
    <property type="entry name" value="EF_hand_pair_protein_CML-like"/>
</dbReference>
<sequence length="209" mass="21787">MQANRAPTKSKRKTQVTATAQSSGPPCLSRSSSFVLANAMATPARRPSAQQQPQPQPLTVDFEALSYISRLVEAFQAFDSDNDGLVTAPELRGLLASLGLDKSEAEARDMLARADADRDGRLCVEEFLDVMNAGELGLGALGALLQAAVPALESFAGPDGALGADELARVLGLMGTASAEDCAEIIACMDGDGDGAISVEEFKLMADLL</sequence>
<dbReference type="EMBL" id="LT934124">
    <property type="protein sequence ID" value="VAI91383.1"/>
    <property type="molecule type" value="Genomic_DNA"/>
</dbReference>
<feature type="domain" description="EF-hand" evidence="6">
    <location>
        <begin position="66"/>
        <end position="101"/>
    </location>
</feature>
<dbReference type="FunFam" id="1.10.238.10:FF:000178">
    <property type="entry name" value="Calmodulin-2 A"/>
    <property type="match status" value="1"/>
</dbReference>
<dbReference type="GO" id="GO:0043226">
    <property type="term" value="C:organelle"/>
    <property type="evidence" value="ECO:0007669"/>
    <property type="project" value="UniProtKB-ARBA"/>
</dbReference>
<evidence type="ECO:0000313" key="7">
    <source>
        <dbReference type="EMBL" id="VAI91383.1"/>
    </source>
</evidence>
<dbReference type="Pfam" id="PF13499">
    <property type="entry name" value="EF-hand_7"/>
    <property type="match status" value="1"/>
</dbReference>
<evidence type="ECO:0000259" key="6">
    <source>
        <dbReference type="PROSITE" id="PS50222"/>
    </source>
</evidence>
<dbReference type="PANTHER" id="PTHR10891">
    <property type="entry name" value="EF-HAND CALCIUM-BINDING DOMAIN CONTAINING PROTEIN"/>
    <property type="match status" value="1"/>
</dbReference>
<evidence type="ECO:0000313" key="8">
    <source>
        <dbReference type="Proteomes" id="UP000324705"/>
    </source>
</evidence>
<keyword evidence="2" id="KW-0479">Metal-binding</keyword>
<evidence type="ECO:0000256" key="1">
    <source>
        <dbReference type="ARBA" id="ARBA00003291"/>
    </source>
</evidence>
<evidence type="ECO:0000256" key="2">
    <source>
        <dbReference type="ARBA" id="ARBA00022723"/>
    </source>
</evidence>
<dbReference type="CDD" id="cd00051">
    <property type="entry name" value="EFh"/>
    <property type="match status" value="1"/>
</dbReference>
<keyword evidence="4" id="KW-0106">Calcium</keyword>
<dbReference type="Pfam" id="PF13833">
    <property type="entry name" value="EF-hand_8"/>
    <property type="match status" value="1"/>
</dbReference>
<accession>A0A9R1C3Y4</accession>
<evidence type="ECO:0000256" key="5">
    <source>
        <dbReference type="SAM" id="MobiDB-lite"/>
    </source>
</evidence>
<feature type="region of interest" description="Disordered" evidence="5">
    <location>
        <begin position="1"/>
        <end position="30"/>
    </location>
</feature>
<feature type="domain" description="EF-hand" evidence="6">
    <location>
        <begin position="177"/>
        <end position="209"/>
    </location>
</feature>
<evidence type="ECO:0000256" key="3">
    <source>
        <dbReference type="ARBA" id="ARBA00022737"/>
    </source>
</evidence>
<name>A0A9R1C3Y4_TRITD</name>
<feature type="domain" description="EF-hand" evidence="6">
    <location>
        <begin position="102"/>
        <end position="137"/>
    </location>
</feature>
<dbReference type="InterPro" id="IPR011992">
    <property type="entry name" value="EF-hand-dom_pair"/>
</dbReference>
<dbReference type="PROSITE" id="PS00018">
    <property type="entry name" value="EF_HAND_1"/>
    <property type="match status" value="3"/>
</dbReference>
<keyword evidence="8" id="KW-1185">Reference proteome</keyword>
<protein>
    <recommendedName>
        <fullName evidence="6">EF-hand domain-containing protein</fullName>
    </recommendedName>
</protein>
<dbReference type="SUPFAM" id="SSF47473">
    <property type="entry name" value="EF-hand"/>
    <property type="match status" value="1"/>
</dbReference>